<dbReference type="Gene3D" id="3.90.550.10">
    <property type="entry name" value="Spore Coat Polysaccharide Biosynthesis Protein SpsA, Chain A"/>
    <property type="match status" value="1"/>
</dbReference>
<dbReference type="InterPro" id="IPR025877">
    <property type="entry name" value="MobA-like_NTP_Trfase"/>
</dbReference>
<dbReference type="Proteomes" id="UP000240381">
    <property type="component" value="Unassembled WGS sequence"/>
</dbReference>
<organism evidence="2 3">
    <name type="scientific">Candidatus Marsarchaeota G2 archaeon ECH_B_SAG-F08</name>
    <dbReference type="NCBI Taxonomy" id="1978165"/>
    <lineage>
        <taxon>Archaea</taxon>
        <taxon>Candidatus Marsarchaeota</taxon>
        <taxon>Candidatus Marsarchaeota group 2</taxon>
    </lineage>
</organism>
<evidence type="ECO:0000313" key="2">
    <source>
        <dbReference type="EMBL" id="PSN97699.1"/>
    </source>
</evidence>
<protein>
    <recommendedName>
        <fullName evidence="1">MobA-like NTP transferase domain-containing protein</fullName>
    </recommendedName>
</protein>
<dbReference type="EMBL" id="NEXM01000051">
    <property type="protein sequence ID" value="PSN97699.1"/>
    <property type="molecule type" value="Genomic_DNA"/>
</dbReference>
<dbReference type="GO" id="GO:0016779">
    <property type="term" value="F:nucleotidyltransferase activity"/>
    <property type="evidence" value="ECO:0007669"/>
    <property type="project" value="UniProtKB-ARBA"/>
</dbReference>
<proteinExistence type="predicted"/>
<evidence type="ECO:0000259" key="1">
    <source>
        <dbReference type="Pfam" id="PF12804"/>
    </source>
</evidence>
<feature type="domain" description="MobA-like NTP transferase" evidence="1">
    <location>
        <begin position="4"/>
        <end position="72"/>
    </location>
</feature>
<evidence type="ECO:0000313" key="3">
    <source>
        <dbReference type="Proteomes" id="UP000240381"/>
    </source>
</evidence>
<dbReference type="AlphaFoldDB" id="A0A2R6BGA9"/>
<dbReference type="SUPFAM" id="SSF53448">
    <property type="entry name" value="Nucleotide-diphospho-sugar transferases"/>
    <property type="match status" value="1"/>
</dbReference>
<comment type="caution">
    <text evidence="2">The sequence shown here is derived from an EMBL/GenBank/DDBJ whole genome shotgun (WGS) entry which is preliminary data.</text>
</comment>
<dbReference type="Pfam" id="PF12804">
    <property type="entry name" value="NTP_transf_3"/>
    <property type="match status" value="1"/>
</dbReference>
<reference evidence="2 3" key="1">
    <citation type="submission" date="2017-04" db="EMBL/GenBank/DDBJ databases">
        <title>Novel microbial lineages endemic to geothermal iron-oxide mats fill important gaps in the evolutionary history of Archaea.</title>
        <authorList>
            <person name="Jay Z.J."/>
            <person name="Beam J.P."/>
            <person name="Dlakic M."/>
            <person name="Rusch D.B."/>
            <person name="Kozubal M.A."/>
            <person name="Inskeep W.P."/>
        </authorList>
    </citation>
    <scope>NUCLEOTIDE SEQUENCE [LARGE SCALE GENOMIC DNA]</scope>
    <source>
        <strain evidence="2">ECH_B_SAG-F08</strain>
    </source>
</reference>
<sequence length="88" mass="9802">MLSALIMAGGKARRMGGLEKALLKVCEKKHVRKGCARGERLCARVLRCGHRQHAAHKRVLQKKRLECGSNKRKGLCRGRTGSARKARI</sequence>
<name>A0A2R6BGA9_9ARCH</name>
<dbReference type="InterPro" id="IPR029044">
    <property type="entry name" value="Nucleotide-diphossugar_trans"/>
</dbReference>
<accession>A0A2R6BGA9</accession>
<gene>
    <name evidence="2" type="ORF">B9Q11_03645</name>
</gene>